<evidence type="ECO:0000256" key="13">
    <source>
        <dbReference type="ARBA" id="ARBA00023136"/>
    </source>
</evidence>
<dbReference type="PROSITE" id="PS50089">
    <property type="entry name" value="ZF_RING_2"/>
    <property type="match status" value="1"/>
</dbReference>
<dbReference type="KEGG" id="ddi:DDB_G0283425"/>
<dbReference type="Proteomes" id="UP000002195">
    <property type="component" value="Unassembled WGS sequence"/>
</dbReference>
<keyword evidence="9 14" id="KW-0863">Zinc-finger</keyword>
<evidence type="ECO:0000259" key="16">
    <source>
        <dbReference type="PROSITE" id="PS50089"/>
    </source>
</evidence>
<dbReference type="Pfam" id="PF22191">
    <property type="entry name" value="IBR_1"/>
    <property type="match status" value="1"/>
</dbReference>
<accession>Q54R25</accession>
<keyword evidence="13" id="KW-0472">Membrane</keyword>
<proteinExistence type="predicted"/>
<dbReference type="GO" id="GO:0008270">
    <property type="term" value="F:zinc ion binding"/>
    <property type="evidence" value="ECO:0007669"/>
    <property type="project" value="UniProtKB-KW"/>
</dbReference>
<dbReference type="SUPFAM" id="SSF57850">
    <property type="entry name" value="RING/U-box"/>
    <property type="match status" value="2"/>
</dbReference>
<keyword evidence="6" id="KW-0812">Transmembrane</keyword>
<keyword evidence="8" id="KW-0677">Repeat</keyword>
<evidence type="ECO:0000256" key="11">
    <source>
        <dbReference type="ARBA" id="ARBA00022833"/>
    </source>
</evidence>
<evidence type="ECO:0000256" key="3">
    <source>
        <dbReference type="ARBA" id="ARBA00004906"/>
    </source>
</evidence>
<dbReference type="InterPro" id="IPR013083">
    <property type="entry name" value="Znf_RING/FYVE/PHD"/>
</dbReference>
<dbReference type="dictyBase" id="DDB_G0283425"/>
<evidence type="ECO:0000256" key="5">
    <source>
        <dbReference type="ARBA" id="ARBA00022679"/>
    </source>
</evidence>
<evidence type="ECO:0000256" key="4">
    <source>
        <dbReference type="ARBA" id="ARBA00012251"/>
    </source>
</evidence>
<protein>
    <recommendedName>
        <fullName evidence="4">RBR-type E3 ubiquitin transferase</fullName>
        <ecNumber evidence="4">2.3.2.31</ecNumber>
    </recommendedName>
</protein>
<dbReference type="InterPro" id="IPR017907">
    <property type="entry name" value="Znf_RING_CS"/>
</dbReference>
<keyword evidence="10" id="KW-0833">Ubl conjugation pathway</keyword>
<dbReference type="PANTHER" id="PTHR11685">
    <property type="entry name" value="RBR FAMILY RING FINGER AND IBR DOMAIN-CONTAINING"/>
    <property type="match status" value="1"/>
</dbReference>
<evidence type="ECO:0000256" key="6">
    <source>
        <dbReference type="ARBA" id="ARBA00022692"/>
    </source>
</evidence>
<evidence type="ECO:0000256" key="7">
    <source>
        <dbReference type="ARBA" id="ARBA00022723"/>
    </source>
</evidence>
<evidence type="ECO:0000259" key="17">
    <source>
        <dbReference type="PROSITE" id="PS51873"/>
    </source>
</evidence>
<keyword evidence="19" id="KW-1185">Reference proteome</keyword>
<keyword evidence="12" id="KW-1133">Transmembrane helix</keyword>
<feature type="compositionally biased region" description="Low complexity" evidence="15">
    <location>
        <begin position="964"/>
        <end position="974"/>
    </location>
</feature>
<feature type="region of interest" description="Disordered" evidence="15">
    <location>
        <begin position="864"/>
        <end position="898"/>
    </location>
</feature>
<dbReference type="GeneID" id="8624091"/>
<dbReference type="FunCoup" id="Q54R25">
    <property type="interactions" value="119"/>
</dbReference>
<dbReference type="GO" id="GO:0031090">
    <property type="term" value="C:organelle membrane"/>
    <property type="evidence" value="ECO:0007669"/>
    <property type="project" value="UniProtKB-ARBA"/>
</dbReference>
<evidence type="ECO:0000256" key="10">
    <source>
        <dbReference type="ARBA" id="ARBA00022786"/>
    </source>
</evidence>
<dbReference type="InParanoid" id="Q54R25"/>
<gene>
    <name evidence="18" type="ORF">DDB_G0283425</name>
</gene>
<dbReference type="EC" id="2.3.2.31" evidence="4"/>
<evidence type="ECO:0000313" key="18">
    <source>
        <dbReference type="EMBL" id="EAL65697.1"/>
    </source>
</evidence>
<reference evidence="18 19" key="1">
    <citation type="journal article" date="2005" name="Nature">
        <title>The genome of the social amoeba Dictyostelium discoideum.</title>
        <authorList>
            <consortium name="The Dictyostelium discoideum Sequencing Consortium"/>
            <person name="Eichinger L."/>
            <person name="Pachebat J.A."/>
            <person name="Glockner G."/>
            <person name="Rajandream M.A."/>
            <person name="Sucgang R."/>
            <person name="Berriman M."/>
            <person name="Song J."/>
            <person name="Olsen R."/>
            <person name="Szafranski K."/>
            <person name="Xu Q."/>
            <person name="Tunggal B."/>
            <person name="Kummerfeld S."/>
            <person name="Madera M."/>
            <person name="Konfortov B.A."/>
            <person name="Rivero F."/>
            <person name="Bankier A.T."/>
            <person name="Lehmann R."/>
            <person name="Hamlin N."/>
            <person name="Davies R."/>
            <person name="Gaudet P."/>
            <person name="Fey P."/>
            <person name="Pilcher K."/>
            <person name="Chen G."/>
            <person name="Saunders D."/>
            <person name="Sodergren E."/>
            <person name="Davis P."/>
            <person name="Kerhornou A."/>
            <person name="Nie X."/>
            <person name="Hall N."/>
            <person name="Anjard C."/>
            <person name="Hemphill L."/>
            <person name="Bason N."/>
            <person name="Farbrother P."/>
            <person name="Desany B."/>
            <person name="Just E."/>
            <person name="Morio T."/>
            <person name="Rost R."/>
            <person name="Churcher C."/>
            <person name="Cooper J."/>
            <person name="Haydock S."/>
            <person name="van Driessche N."/>
            <person name="Cronin A."/>
            <person name="Goodhead I."/>
            <person name="Muzny D."/>
            <person name="Mourier T."/>
            <person name="Pain A."/>
            <person name="Lu M."/>
            <person name="Harper D."/>
            <person name="Lindsay R."/>
            <person name="Hauser H."/>
            <person name="James K."/>
            <person name="Quiles M."/>
            <person name="Madan Babu M."/>
            <person name="Saito T."/>
            <person name="Buchrieser C."/>
            <person name="Wardroper A."/>
            <person name="Felder M."/>
            <person name="Thangavelu M."/>
            <person name="Johnson D."/>
            <person name="Knights A."/>
            <person name="Loulseged H."/>
            <person name="Mungall K."/>
            <person name="Oliver K."/>
            <person name="Price C."/>
            <person name="Quail M.A."/>
            <person name="Urushihara H."/>
            <person name="Hernandez J."/>
            <person name="Rabbinowitsch E."/>
            <person name="Steffen D."/>
            <person name="Sanders M."/>
            <person name="Ma J."/>
            <person name="Kohara Y."/>
            <person name="Sharp S."/>
            <person name="Simmonds M."/>
            <person name="Spiegler S."/>
            <person name="Tivey A."/>
            <person name="Sugano S."/>
            <person name="White B."/>
            <person name="Walker D."/>
            <person name="Woodward J."/>
            <person name="Winckler T."/>
            <person name="Tanaka Y."/>
            <person name="Shaulsky G."/>
            <person name="Schleicher M."/>
            <person name="Weinstock G."/>
            <person name="Rosenthal A."/>
            <person name="Cox E.C."/>
            <person name="Chisholm R.L."/>
            <person name="Gibbs R."/>
            <person name="Loomis W.F."/>
            <person name="Platzer M."/>
            <person name="Kay R.R."/>
            <person name="Williams J."/>
            <person name="Dear P.H."/>
            <person name="Noegel A.A."/>
            <person name="Barrell B."/>
            <person name="Kuspa A."/>
        </authorList>
    </citation>
    <scope>NUCLEOTIDE SEQUENCE [LARGE SCALE GENOMIC DNA]</scope>
    <source>
        <strain evidence="18 19">AX4</strain>
    </source>
</reference>
<name>Q54R25_DICDI</name>
<dbReference type="PhylomeDB" id="Q54R25"/>
<feature type="compositionally biased region" description="Acidic residues" evidence="15">
    <location>
        <begin position="877"/>
        <end position="889"/>
    </location>
</feature>
<dbReference type="InterPro" id="IPR044066">
    <property type="entry name" value="TRIAD_supradom"/>
</dbReference>
<dbReference type="SMART" id="SM00647">
    <property type="entry name" value="IBR"/>
    <property type="match status" value="1"/>
</dbReference>
<evidence type="ECO:0000256" key="1">
    <source>
        <dbReference type="ARBA" id="ARBA00001798"/>
    </source>
</evidence>
<dbReference type="PROSITE" id="PS51873">
    <property type="entry name" value="TRIAD"/>
    <property type="match status" value="1"/>
</dbReference>
<dbReference type="InterPro" id="IPR031127">
    <property type="entry name" value="E3_UB_ligase_RBR"/>
</dbReference>
<evidence type="ECO:0000256" key="14">
    <source>
        <dbReference type="PROSITE-ProRule" id="PRU00175"/>
    </source>
</evidence>
<keyword evidence="11" id="KW-0862">Zinc</keyword>
<dbReference type="Gene3D" id="1.20.120.1750">
    <property type="match status" value="1"/>
</dbReference>
<dbReference type="HOGENOM" id="CLU_007584_0_0_1"/>
<evidence type="ECO:0000256" key="12">
    <source>
        <dbReference type="ARBA" id="ARBA00022989"/>
    </source>
</evidence>
<dbReference type="SMART" id="SM00184">
    <property type="entry name" value="RING"/>
    <property type="match status" value="2"/>
</dbReference>
<dbReference type="RefSeq" id="XP_639066.1">
    <property type="nucleotide sequence ID" value="XM_633974.1"/>
</dbReference>
<feature type="domain" description="RING-type" evidence="16">
    <location>
        <begin position="397"/>
        <end position="446"/>
    </location>
</feature>
<dbReference type="GO" id="GO:0006511">
    <property type="term" value="P:ubiquitin-dependent protein catabolic process"/>
    <property type="evidence" value="ECO:0000318"/>
    <property type="project" value="GO_Central"/>
</dbReference>
<comment type="subcellular location">
    <subcellularLocation>
        <location evidence="2">Membrane</location>
        <topology evidence="2">Single-pass membrane protein</topology>
    </subcellularLocation>
</comment>
<feature type="domain" description="RING-type" evidence="17">
    <location>
        <begin position="393"/>
        <end position="636"/>
    </location>
</feature>
<dbReference type="eggNOG" id="KOG1815">
    <property type="taxonomic scope" value="Eukaryota"/>
</dbReference>
<dbReference type="GO" id="GO:0031624">
    <property type="term" value="F:ubiquitin conjugating enzyme binding"/>
    <property type="evidence" value="ECO:0000318"/>
    <property type="project" value="GO_Central"/>
</dbReference>
<comment type="pathway">
    <text evidence="3">Protein modification; protein ubiquitination.</text>
</comment>
<evidence type="ECO:0000313" key="19">
    <source>
        <dbReference type="Proteomes" id="UP000002195"/>
    </source>
</evidence>
<dbReference type="GO" id="GO:0016567">
    <property type="term" value="P:protein ubiquitination"/>
    <property type="evidence" value="ECO:0007669"/>
    <property type="project" value="InterPro"/>
</dbReference>
<comment type="catalytic activity">
    <reaction evidence="1">
        <text>[E2 ubiquitin-conjugating enzyme]-S-ubiquitinyl-L-cysteine + [acceptor protein]-L-lysine = [E2 ubiquitin-conjugating enzyme]-L-cysteine + [acceptor protein]-N(6)-ubiquitinyl-L-lysine.</text>
        <dbReference type="EC" id="2.3.2.31"/>
    </reaction>
</comment>
<sequence>MKHSCSAKNEADLYNEFEKESCVLIIQETLSFIGFLGLLLNRFKLDVSLKSYIRVFTDDGCRIKSLKKTYNNQIINFKISTLSDEDPEDEKTNKLLTKSQEYAQEILEKSEFLKKSQLNYLKLFSHTNENQNLFYNNVITKLITYTSPPPLQNNNNNNREPSTTTAAAIMESPNNKLKTFLIIGESYPYRCKVLISEINNPSRIWVYFIEESSSIKGFKIEIVVENDELKNDTNSELNLFMKSLELFHLIENKENVIEIVEYLENYYKSNLINFIDEDEDNNKNNKKPINKYGKLSNDLFQDFKNCKTVTRNKLLDECYSSISKVSTYYDIPISLSRKLLFQNQWKQRQIIGILKDKEKNLLNIKSFSCAHRVKDISLVKFNSLQYQEEDPIVDIECSICYCEYSPKDEMMIELICGHRFCKDCMNNYFKISIQDGNGAMNQIKCPQTQCLNNCIDEVTIETILIENNGKKENNQIYLKKSLNNFIKDVIYSRPNTFKCPELNCNRLLLLDRDNNNNYRNNNRNNNNNNNNNNNCCYYSPYVQCNDNHIFCLYCKQPGLHWPSACNKSVDLYNELLNYSWIINNTTICKRCKYPIEKNGGCNHVTCSRCYFQFCYVCGEDFLKHSKTTVTNCTLKNGVVSFLEIFSTKTNDFEIKFLETFLTHGSFHCGDSVVSHIYNSFITTITDGKFSNKDHLKSLQTLVLSLFNLVNSKANSLEEKSNLFSTQKIFKKLLSPISNPNEKILFPIVKSFYREIYGIKNYNNNDSNNNIDNNKLVNSLSVTICLNGSKKSLFKLFVNSQFHQFKEEIVSLLNKTIIGNDQIEYDSKKIRLYNLYGGQIKNSNEILNNEAIFITHSIFETFIQDPQLPNQEEKEKGEEEEEDEDEEDEINNQNNKESLCCSKKEKRKNDIMKLKEMIQTKLKVKQDFENYGITDSLDQTEQEYTTEELFNQFYIHKNSLLNNINQNNNNNNNNSENEEEEKEEEVEVEEEEGEEGKNQNVNEQVKREKQVELAWSVMENFNEVDEAILDFDRVLKEIILNDITDFESAIETITLILKHSFVYDNYEYDTVFESYLESVNGEEYYDHDEDLALSKIYKKSVSKF</sequence>
<dbReference type="EMBL" id="AAFI02000055">
    <property type="protein sequence ID" value="EAL65697.1"/>
    <property type="molecule type" value="Genomic_DNA"/>
</dbReference>
<dbReference type="FunFam" id="3.30.40.10:FF:000051">
    <property type="entry name" value="RBR-type E3 ubiquitin transferase"/>
    <property type="match status" value="1"/>
</dbReference>
<dbReference type="PROSITE" id="PS00518">
    <property type="entry name" value="ZF_RING_1"/>
    <property type="match status" value="1"/>
</dbReference>
<keyword evidence="7" id="KW-0479">Metal-binding</keyword>
<feature type="region of interest" description="Disordered" evidence="15">
    <location>
        <begin position="964"/>
        <end position="1002"/>
    </location>
</feature>
<dbReference type="PaxDb" id="44689-DDB0185513"/>
<dbReference type="GO" id="GO:0000151">
    <property type="term" value="C:ubiquitin ligase complex"/>
    <property type="evidence" value="ECO:0000318"/>
    <property type="project" value="GO_Central"/>
</dbReference>
<keyword evidence="5" id="KW-0808">Transferase</keyword>
<organism evidence="18 19">
    <name type="scientific">Dictyostelium discoideum</name>
    <name type="common">Social amoeba</name>
    <dbReference type="NCBI Taxonomy" id="44689"/>
    <lineage>
        <taxon>Eukaryota</taxon>
        <taxon>Amoebozoa</taxon>
        <taxon>Evosea</taxon>
        <taxon>Eumycetozoa</taxon>
        <taxon>Dictyostelia</taxon>
        <taxon>Dictyosteliales</taxon>
        <taxon>Dictyosteliaceae</taxon>
        <taxon>Dictyostelium</taxon>
    </lineage>
</organism>
<evidence type="ECO:0000256" key="2">
    <source>
        <dbReference type="ARBA" id="ARBA00004167"/>
    </source>
</evidence>
<dbReference type="Gene3D" id="3.30.40.10">
    <property type="entry name" value="Zinc/RING finger domain, C3HC4 (zinc finger)"/>
    <property type="match status" value="1"/>
</dbReference>
<feature type="compositionally biased region" description="Acidic residues" evidence="15">
    <location>
        <begin position="975"/>
        <end position="993"/>
    </location>
</feature>
<dbReference type="InterPro" id="IPR002867">
    <property type="entry name" value="IBR_dom"/>
</dbReference>
<dbReference type="InterPro" id="IPR001841">
    <property type="entry name" value="Znf_RING"/>
</dbReference>
<dbReference type="AlphaFoldDB" id="Q54R25"/>
<evidence type="ECO:0000256" key="9">
    <source>
        <dbReference type="ARBA" id="ARBA00022771"/>
    </source>
</evidence>
<dbReference type="GO" id="GO:0061630">
    <property type="term" value="F:ubiquitin protein ligase activity"/>
    <property type="evidence" value="ECO:0000318"/>
    <property type="project" value="GO_Central"/>
</dbReference>
<dbReference type="GO" id="GO:0005737">
    <property type="term" value="C:cytoplasm"/>
    <property type="evidence" value="ECO:0000318"/>
    <property type="project" value="GO_Central"/>
</dbReference>
<comment type="caution">
    <text evidence="18">The sequence shown here is derived from an EMBL/GenBank/DDBJ whole genome shotgun (WGS) entry which is preliminary data.</text>
</comment>
<evidence type="ECO:0000256" key="8">
    <source>
        <dbReference type="ARBA" id="ARBA00022737"/>
    </source>
</evidence>
<evidence type="ECO:0000256" key="15">
    <source>
        <dbReference type="SAM" id="MobiDB-lite"/>
    </source>
</evidence>
<dbReference type="VEuPathDB" id="AmoebaDB:DDB_G0283425"/>